<dbReference type="EMBL" id="CP048630">
    <property type="protein sequence ID" value="QIB32605.1"/>
    <property type="molecule type" value="Genomic_DNA"/>
</dbReference>
<dbReference type="Pfam" id="PF11684">
    <property type="entry name" value="DUF3280"/>
    <property type="match status" value="1"/>
</dbReference>
<dbReference type="PROSITE" id="PS51257">
    <property type="entry name" value="PROKAR_LIPOPROTEIN"/>
    <property type="match status" value="1"/>
</dbReference>
<protein>
    <submittedName>
        <fullName evidence="2">DUF2380 domain-containing protein</fullName>
    </submittedName>
</protein>
<reference evidence="2 3" key="1">
    <citation type="submission" date="2020-02" db="EMBL/GenBank/DDBJ databases">
        <authorList>
            <person name="Li G."/>
        </authorList>
    </citation>
    <scope>NUCLEOTIDE SEQUENCE [LARGE SCALE GENOMIC DNA]</scope>
    <source>
        <strain evidence="2 3">DSM 102029</strain>
    </source>
</reference>
<dbReference type="InterPro" id="IPR021698">
    <property type="entry name" value="DUF3280"/>
</dbReference>
<sequence length="180" mass="19287">MRLSFPARLRISARSGLSVPLAGLALASGLSLACATTEPSRIAVPEIGFSDSSGEARNQQSEHEARRLELTEGLRADVGRSGALESLPLSCGEGCTLDAEGVDRLRRQAREEGATYLLVGKVHKMSTLVLSIRFAVLDTASGKLVMERLLSFRGDTDEGWRHAGAYVAREVAETFADAKN</sequence>
<dbReference type="RefSeq" id="WP_163073618.1">
    <property type="nucleotide sequence ID" value="NZ_CP048630.1"/>
</dbReference>
<feature type="chain" id="PRO_5027011998" evidence="1">
    <location>
        <begin position="34"/>
        <end position="180"/>
    </location>
</feature>
<accession>A0A6P1YHP5</accession>
<evidence type="ECO:0000313" key="3">
    <source>
        <dbReference type="Proteomes" id="UP000464751"/>
    </source>
</evidence>
<dbReference type="KEGG" id="apra:G3A50_01975"/>
<evidence type="ECO:0000256" key="1">
    <source>
        <dbReference type="SAM" id="SignalP"/>
    </source>
</evidence>
<keyword evidence="1" id="KW-0732">Signal</keyword>
<feature type="signal peptide" evidence="1">
    <location>
        <begin position="1"/>
        <end position="33"/>
    </location>
</feature>
<dbReference type="Proteomes" id="UP000464751">
    <property type="component" value="Chromosome"/>
</dbReference>
<proteinExistence type="predicted"/>
<evidence type="ECO:0000313" key="2">
    <source>
        <dbReference type="EMBL" id="QIB32605.1"/>
    </source>
</evidence>
<gene>
    <name evidence="2" type="ORF">G3A50_01975</name>
</gene>
<dbReference type="AlphaFoldDB" id="A0A6P1YHP5"/>
<name>A0A6P1YHP5_9HYPH</name>
<keyword evidence="3" id="KW-1185">Reference proteome</keyword>
<organism evidence="2 3">
    <name type="scientific">Ancylobacter pratisalsi</name>
    <dbReference type="NCBI Taxonomy" id="1745854"/>
    <lineage>
        <taxon>Bacteria</taxon>
        <taxon>Pseudomonadati</taxon>
        <taxon>Pseudomonadota</taxon>
        <taxon>Alphaproteobacteria</taxon>
        <taxon>Hyphomicrobiales</taxon>
        <taxon>Xanthobacteraceae</taxon>
        <taxon>Ancylobacter</taxon>
    </lineage>
</organism>